<sequence>MAHPKSKRMALRSAYCYKALSLEEAAALVGVSIGTARRWKADAQKAEDDDWDKVKAASSLAGEGMEAVARQMLNDYVLQHRTLMERIGKNDDMQPAEKVEALSSLADS</sequence>
<dbReference type="Pfam" id="PF08822">
    <property type="entry name" value="DUF1804"/>
    <property type="match status" value="1"/>
</dbReference>
<reference evidence="2" key="2">
    <citation type="submission" date="2021-04" db="EMBL/GenBank/DDBJ databases">
        <authorList>
            <person name="Gilroy R."/>
        </authorList>
    </citation>
    <scope>NUCLEOTIDE SEQUENCE</scope>
    <source>
        <strain evidence="2">ChiSxjej5B17-1746</strain>
    </source>
</reference>
<feature type="non-terminal residue" evidence="2">
    <location>
        <position position="108"/>
    </location>
</feature>
<comment type="caution">
    <text evidence="2">The sequence shown here is derived from an EMBL/GenBank/DDBJ whole genome shotgun (WGS) entry which is preliminary data.</text>
</comment>
<name>A0A9D1R2U6_9BACT</name>
<evidence type="ECO:0000313" key="3">
    <source>
        <dbReference type="Proteomes" id="UP000824264"/>
    </source>
</evidence>
<dbReference type="InterPro" id="IPR014926">
    <property type="entry name" value="Phage_D3112_Orf24"/>
</dbReference>
<protein>
    <submittedName>
        <fullName evidence="2">DUF1804 family protein</fullName>
    </submittedName>
</protein>
<evidence type="ECO:0000313" key="2">
    <source>
        <dbReference type="EMBL" id="HIW79463.1"/>
    </source>
</evidence>
<feature type="compositionally biased region" description="Basic and acidic residues" evidence="1">
    <location>
        <begin position="88"/>
        <end position="100"/>
    </location>
</feature>
<accession>A0A9D1R2U6</accession>
<gene>
    <name evidence="2" type="ORF">H9874_10030</name>
</gene>
<organism evidence="2 3">
    <name type="scientific">Candidatus Bilophila faecipullorum</name>
    <dbReference type="NCBI Taxonomy" id="2838482"/>
    <lineage>
        <taxon>Bacteria</taxon>
        <taxon>Pseudomonadati</taxon>
        <taxon>Thermodesulfobacteriota</taxon>
        <taxon>Desulfovibrionia</taxon>
        <taxon>Desulfovibrionales</taxon>
        <taxon>Desulfovibrionaceae</taxon>
        <taxon>Bilophila</taxon>
    </lineage>
</organism>
<dbReference type="Proteomes" id="UP000824264">
    <property type="component" value="Unassembled WGS sequence"/>
</dbReference>
<dbReference type="AlphaFoldDB" id="A0A9D1R2U6"/>
<feature type="region of interest" description="Disordered" evidence="1">
    <location>
        <begin position="88"/>
        <end position="108"/>
    </location>
</feature>
<dbReference type="EMBL" id="DXGI01000374">
    <property type="protein sequence ID" value="HIW79463.1"/>
    <property type="molecule type" value="Genomic_DNA"/>
</dbReference>
<evidence type="ECO:0000256" key="1">
    <source>
        <dbReference type="SAM" id="MobiDB-lite"/>
    </source>
</evidence>
<reference evidence="2" key="1">
    <citation type="journal article" date="2021" name="PeerJ">
        <title>Extensive microbial diversity within the chicken gut microbiome revealed by metagenomics and culture.</title>
        <authorList>
            <person name="Gilroy R."/>
            <person name="Ravi A."/>
            <person name="Getino M."/>
            <person name="Pursley I."/>
            <person name="Horton D.L."/>
            <person name="Alikhan N.F."/>
            <person name="Baker D."/>
            <person name="Gharbi K."/>
            <person name="Hall N."/>
            <person name="Watson M."/>
            <person name="Adriaenssens E.M."/>
            <person name="Foster-Nyarko E."/>
            <person name="Jarju S."/>
            <person name="Secka A."/>
            <person name="Antonio M."/>
            <person name="Oren A."/>
            <person name="Chaudhuri R.R."/>
            <person name="La Ragione R."/>
            <person name="Hildebrand F."/>
            <person name="Pallen M.J."/>
        </authorList>
    </citation>
    <scope>NUCLEOTIDE SEQUENCE</scope>
    <source>
        <strain evidence="2">ChiSxjej5B17-1746</strain>
    </source>
</reference>
<proteinExistence type="predicted"/>